<evidence type="ECO:0000256" key="2">
    <source>
        <dbReference type="ARBA" id="ARBA00023242"/>
    </source>
</evidence>
<dbReference type="Proteomes" id="UP001153620">
    <property type="component" value="Chromosome 1"/>
</dbReference>
<accession>A0A9N9RIC0</accession>
<dbReference type="AlphaFoldDB" id="A0A9N9RIC0"/>
<keyword evidence="2" id="KW-0539">Nucleus</keyword>
<dbReference type="InterPro" id="IPR051219">
    <property type="entry name" value="Heterochromatin_chromo-domain"/>
</dbReference>
<dbReference type="InterPro" id="IPR000953">
    <property type="entry name" value="Chromo/chromo_shadow_dom"/>
</dbReference>
<comment type="subcellular location">
    <subcellularLocation>
        <location evidence="1">Nucleus</location>
    </subcellularLocation>
</comment>
<dbReference type="Pfam" id="PF00385">
    <property type="entry name" value="Chromo"/>
    <property type="match status" value="1"/>
</dbReference>
<dbReference type="SMART" id="SM00298">
    <property type="entry name" value="CHROMO"/>
    <property type="match status" value="1"/>
</dbReference>
<evidence type="ECO:0000313" key="6">
    <source>
        <dbReference type="Proteomes" id="UP001153620"/>
    </source>
</evidence>
<reference evidence="5" key="1">
    <citation type="submission" date="2022-01" db="EMBL/GenBank/DDBJ databases">
        <authorList>
            <person name="King R."/>
        </authorList>
    </citation>
    <scope>NUCLEOTIDE SEQUENCE</scope>
</reference>
<feature type="region of interest" description="Disordered" evidence="3">
    <location>
        <begin position="75"/>
        <end position="155"/>
    </location>
</feature>
<dbReference type="GO" id="GO:0005634">
    <property type="term" value="C:nucleus"/>
    <property type="evidence" value="ECO:0007669"/>
    <property type="project" value="UniProtKB-SubCell"/>
</dbReference>
<proteinExistence type="predicted"/>
<sequence length="262" mass="30588">MDGTQQKFYLVENILGTKIKHGKKYFLIKWMGYSARDNSWEPEENINPELVRYYDNLSDSSDDCDYKNYRPNTKKFKARKTKRKSTAKGKTVEVKQESVEVAENPLNTNSSNATKVPAEINDSSSDDYDDPADAYKNDPLNGYYETTNYEEPKSDCLDDIQPSTSRDYQEASLSQATTERAPQIPHSHFQAIKSSPKRRVKFVQGYSQMQFEDEKLRMLVQYEGQQGLKFVLHEELRYESPQKLIDFYEKLTNWSDRDKFNP</sequence>
<dbReference type="CDD" id="cd00024">
    <property type="entry name" value="CD_CSD"/>
    <property type="match status" value="1"/>
</dbReference>
<evidence type="ECO:0000256" key="1">
    <source>
        <dbReference type="ARBA" id="ARBA00004123"/>
    </source>
</evidence>
<organism evidence="5 6">
    <name type="scientific">Chironomus riparius</name>
    <dbReference type="NCBI Taxonomy" id="315576"/>
    <lineage>
        <taxon>Eukaryota</taxon>
        <taxon>Metazoa</taxon>
        <taxon>Ecdysozoa</taxon>
        <taxon>Arthropoda</taxon>
        <taxon>Hexapoda</taxon>
        <taxon>Insecta</taxon>
        <taxon>Pterygota</taxon>
        <taxon>Neoptera</taxon>
        <taxon>Endopterygota</taxon>
        <taxon>Diptera</taxon>
        <taxon>Nematocera</taxon>
        <taxon>Chironomoidea</taxon>
        <taxon>Chironomidae</taxon>
        <taxon>Chironominae</taxon>
        <taxon>Chironomus</taxon>
    </lineage>
</organism>
<feature type="domain" description="Chromo" evidence="4">
    <location>
        <begin position="9"/>
        <end position="46"/>
    </location>
</feature>
<dbReference type="EMBL" id="OU895877">
    <property type="protein sequence ID" value="CAG9797142.1"/>
    <property type="molecule type" value="Genomic_DNA"/>
</dbReference>
<dbReference type="PANTHER" id="PTHR22812">
    <property type="entry name" value="CHROMOBOX PROTEIN"/>
    <property type="match status" value="1"/>
</dbReference>
<feature type="compositionally biased region" description="Polar residues" evidence="3">
    <location>
        <begin position="105"/>
        <end position="114"/>
    </location>
</feature>
<dbReference type="Gene3D" id="2.40.50.40">
    <property type="match status" value="2"/>
</dbReference>
<evidence type="ECO:0000256" key="3">
    <source>
        <dbReference type="SAM" id="MobiDB-lite"/>
    </source>
</evidence>
<dbReference type="GO" id="GO:0005694">
    <property type="term" value="C:chromosome"/>
    <property type="evidence" value="ECO:0007669"/>
    <property type="project" value="UniProtKB-ARBA"/>
</dbReference>
<protein>
    <recommendedName>
        <fullName evidence="4">Chromo domain-containing protein</fullName>
    </recommendedName>
</protein>
<dbReference type="PROSITE" id="PS00598">
    <property type="entry name" value="CHROMO_1"/>
    <property type="match status" value="1"/>
</dbReference>
<evidence type="ECO:0000313" key="5">
    <source>
        <dbReference type="EMBL" id="CAG9797142.1"/>
    </source>
</evidence>
<reference evidence="5" key="2">
    <citation type="submission" date="2022-10" db="EMBL/GenBank/DDBJ databases">
        <authorList>
            <consortium name="ENA_rothamsted_submissions"/>
            <consortium name="culmorum"/>
            <person name="King R."/>
        </authorList>
    </citation>
    <scope>NUCLEOTIDE SEQUENCE</scope>
</reference>
<dbReference type="PROSITE" id="PS50013">
    <property type="entry name" value="CHROMO_2"/>
    <property type="match status" value="1"/>
</dbReference>
<gene>
    <name evidence="5" type="ORF">CHIRRI_LOCUS142</name>
</gene>
<feature type="compositionally biased region" description="Basic residues" evidence="3">
    <location>
        <begin position="75"/>
        <end position="87"/>
    </location>
</feature>
<keyword evidence="6" id="KW-1185">Reference proteome</keyword>
<evidence type="ECO:0000259" key="4">
    <source>
        <dbReference type="PROSITE" id="PS50013"/>
    </source>
</evidence>
<dbReference type="SUPFAM" id="SSF54160">
    <property type="entry name" value="Chromo domain-like"/>
    <property type="match status" value="2"/>
</dbReference>
<dbReference type="InterPro" id="IPR023779">
    <property type="entry name" value="Chromodomain_CS"/>
</dbReference>
<name>A0A9N9RIC0_9DIPT</name>
<dbReference type="InterPro" id="IPR023780">
    <property type="entry name" value="Chromo_domain"/>
</dbReference>
<dbReference type="OrthoDB" id="5376140at2759"/>
<dbReference type="InterPro" id="IPR016197">
    <property type="entry name" value="Chromo-like_dom_sf"/>
</dbReference>